<evidence type="ECO:0000313" key="1">
    <source>
        <dbReference type="EMBL" id="MEQ2520197.1"/>
    </source>
</evidence>
<dbReference type="Proteomes" id="UP001477672">
    <property type="component" value="Unassembled WGS sequence"/>
</dbReference>
<comment type="caution">
    <text evidence="1">The sequence shown here is derived from an EMBL/GenBank/DDBJ whole genome shotgun (WGS) entry which is preliminary data.</text>
</comment>
<accession>A0ABV1GED1</accession>
<name>A0ABV1GED1_9FIRM</name>
<proteinExistence type="predicted"/>
<sequence>MTLELTGMYYGLYCYWTLHGDPEKAKDAIRNVLKSAYPGAFGYTKALPVAKKLGLL</sequence>
<protein>
    <submittedName>
        <fullName evidence="1">Uncharacterized protein</fullName>
    </submittedName>
</protein>
<organism evidence="1 2">
    <name type="scientific">Ruthenibacterium intestinale</name>
    <dbReference type="NCBI Taxonomy" id="3133163"/>
    <lineage>
        <taxon>Bacteria</taxon>
        <taxon>Bacillati</taxon>
        <taxon>Bacillota</taxon>
        <taxon>Clostridia</taxon>
        <taxon>Eubacteriales</taxon>
        <taxon>Oscillospiraceae</taxon>
        <taxon>Ruthenibacterium</taxon>
    </lineage>
</organism>
<dbReference type="EMBL" id="JBBMFA010000083">
    <property type="protein sequence ID" value="MEQ2520197.1"/>
    <property type="molecule type" value="Genomic_DNA"/>
</dbReference>
<evidence type="ECO:0000313" key="2">
    <source>
        <dbReference type="Proteomes" id="UP001477672"/>
    </source>
</evidence>
<keyword evidence="2" id="KW-1185">Reference proteome</keyword>
<gene>
    <name evidence="1" type="ORF">WMO24_07110</name>
</gene>
<dbReference type="RefSeq" id="WP_349215661.1">
    <property type="nucleotide sequence ID" value="NZ_JBBMFA010000083.1"/>
</dbReference>
<reference evidence="1 2" key="1">
    <citation type="submission" date="2024-03" db="EMBL/GenBank/DDBJ databases">
        <title>Human intestinal bacterial collection.</title>
        <authorList>
            <person name="Pauvert C."/>
            <person name="Hitch T.C.A."/>
            <person name="Clavel T."/>
        </authorList>
    </citation>
    <scope>NUCLEOTIDE SEQUENCE [LARGE SCALE GENOMIC DNA]</scope>
    <source>
        <strain evidence="1 2">CLA-JM-H11</strain>
    </source>
</reference>